<keyword evidence="1" id="KW-0418">Kinase</keyword>
<keyword evidence="2" id="KW-1185">Reference proteome</keyword>
<protein>
    <submittedName>
        <fullName evidence="1">Serine kinase</fullName>
    </submittedName>
</protein>
<organism evidence="1 2">
    <name type="scientific">Spirosoma agri</name>
    <dbReference type="NCBI Taxonomy" id="1987381"/>
    <lineage>
        <taxon>Bacteria</taxon>
        <taxon>Pseudomonadati</taxon>
        <taxon>Bacteroidota</taxon>
        <taxon>Cytophagia</taxon>
        <taxon>Cytophagales</taxon>
        <taxon>Cytophagaceae</taxon>
        <taxon>Spirosoma</taxon>
    </lineage>
</organism>
<accession>A0A6M0IKM3</accession>
<comment type="caution">
    <text evidence="1">The sequence shown here is derived from an EMBL/GenBank/DDBJ whole genome shotgun (WGS) entry which is preliminary data.</text>
</comment>
<name>A0A6M0IKM3_9BACT</name>
<dbReference type="Gene3D" id="3.40.50.300">
    <property type="entry name" value="P-loop containing nucleotide triphosphate hydrolases"/>
    <property type="match status" value="1"/>
</dbReference>
<reference evidence="1 2" key="1">
    <citation type="submission" date="2020-02" db="EMBL/GenBank/DDBJ databases">
        <title>Draft genome sequence of two Spirosoma agri KCTC 52727 and Spirosoma terrae KCTC 52035.</title>
        <authorList>
            <person name="Rojas J."/>
            <person name="Ambika Manirajan B."/>
            <person name="Ratering S."/>
            <person name="Suarez C."/>
            <person name="Schnell S."/>
        </authorList>
    </citation>
    <scope>NUCLEOTIDE SEQUENCE [LARGE SCALE GENOMIC DNA]</scope>
    <source>
        <strain evidence="1 2">KCTC 52727</strain>
    </source>
</reference>
<dbReference type="EMBL" id="JAAGNZ010000001">
    <property type="protein sequence ID" value="NEU68185.1"/>
    <property type="molecule type" value="Genomic_DNA"/>
</dbReference>
<evidence type="ECO:0000313" key="1">
    <source>
        <dbReference type="EMBL" id="NEU68185.1"/>
    </source>
</evidence>
<dbReference type="GO" id="GO:0016301">
    <property type="term" value="F:kinase activity"/>
    <property type="evidence" value="ECO:0007669"/>
    <property type="project" value="UniProtKB-KW"/>
</dbReference>
<dbReference type="InterPro" id="IPR027417">
    <property type="entry name" value="P-loop_NTPase"/>
</dbReference>
<dbReference type="SUPFAM" id="SSF53795">
    <property type="entry name" value="PEP carboxykinase-like"/>
    <property type="match status" value="1"/>
</dbReference>
<evidence type="ECO:0000313" key="2">
    <source>
        <dbReference type="Proteomes" id="UP000477386"/>
    </source>
</evidence>
<dbReference type="Proteomes" id="UP000477386">
    <property type="component" value="Unassembled WGS sequence"/>
</dbReference>
<dbReference type="AlphaFoldDB" id="A0A6M0IKM3"/>
<proteinExistence type="predicted"/>
<dbReference type="RefSeq" id="WP_164039729.1">
    <property type="nucleotide sequence ID" value="NZ_JAAGNZ010000001.1"/>
</dbReference>
<keyword evidence="1" id="KW-0808">Transferase</keyword>
<sequence length="306" mass="33784">MEVSFTYYTAFGLTIGSEIALPYLKEVPATAVDLTIKRGHVPVSPPLEPTKVYRSGLNARFAQNDSECFWLDWSPLMTFMAVGGNELILDTEQTDEDLLALFTLSEAIGLILFQKGYFLLHGSAIQLNDKGVVFLGQPGAGKSTTVAAFAQTGIPVLSDDMVCIRLSEGQRPMIIPAFSQIKLWQNAVDGLNLDKTNLAPVREGLTKFSWHESVSFAETAVPLQQIFVLEPPDQAENTPIPVAKSQLPIEFLNHFPLPDSLLTGRLLKEYFEKSSLVADSIPLYKLSRPATFPKLHEFVQQLKASL</sequence>
<gene>
    <name evidence="1" type="ORF">GK091_14935</name>
</gene>